<dbReference type="eggNOG" id="COG5569">
    <property type="taxonomic scope" value="Bacteria"/>
</dbReference>
<accession>W0L8T2</accession>
<dbReference type="GO" id="GO:0016020">
    <property type="term" value="C:membrane"/>
    <property type="evidence" value="ECO:0007669"/>
    <property type="project" value="InterPro"/>
</dbReference>
<feature type="domain" description="CusB-like three alpha-helical bundle" evidence="5">
    <location>
        <begin position="157"/>
        <end position="205"/>
    </location>
</feature>
<dbReference type="InterPro" id="IPR006143">
    <property type="entry name" value="RND_pump_MFP"/>
</dbReference>
<dbReference type="Gene3D" id="2.40.50.320">
    <property type="entry name" value="Copper binding periplasmic protein CusF"/>
    <property type="match status" value="1"/>
</dbReference>
<evidence type="ECO:0000256" key="3">
    <source>
        <dbReference type="SAM" id="SignalP"/>
    </source>
</evidence>
<gene>
    <name evidence="9" type="ORF">Z042_03690</name>
</gene>
<dbReference type="GO" id="GO:0060003">
    <property type="term" value="P:copper ion export"/>
    <property type="evidence" value="ECO:0007669"/>
    <property type="project" value="TreeGrafter"/>
</dbReference>
<dbReference type="RefSeq" id="WP_024913473.1">
    <property type="nucleotide sequence ID" value="NZ_CP007044.2"/>
</dbReference>
<keyword evidence="2" id="KW-0813">Transport</keyword>
<dbReference type="OrthoDB" id="9806939at2"/>
<name>W0L8T2_9GAMM</name>
<feature type="domain" description="Heavy metal binding" evidence="4">
    <location>
        <begin position="44"/>
        <end position="70"/>
    </location>
</feature>
<keyword evidence="3" id="KW-0732">Signal</keyword>
<dbReference type="PANTHER" id="PTHR30097:SF15">
    <property type="entry name" value="CATION EFFLUX SYSTEM PROTEIN CUSB"/>
    <property type="match status" value="1"/>
</dbReference>
<evidence type="ECO:0000313" key="10">
    <source>
        <dbReference type="Proteomes" id="UP000019030"/>
    </source>
</evidence>
<dbReference type="Pfam" id="PF19335">
    <property type="entry name" value="HMBD"/>
    <property type="match status" value="1"/>
</dbReference>
<dbReference type="FunFam" id="2.40.30.170:FF:000010">
    <property type="entry name" value="Efflux RND transporter periplasmic adaptor subunit"/>
    <property type="match status" value="1"/>
</dbReference>
<dbReference type="PANTHER" id="PTHR30097">
    <property type="entry name" value="CATION EFFLUX SYSTEM PROTEIN CUSB"/>
    <property type="match status" value="1"/>
</dbReference>
<dbReference type="GO" id="GO:0046914">
    <property type="term" value="F:transition metal ion binding"/>
    <property type="evidence" value="ECO:0007669"/>
    <property type="project" value="TreeGrafter"/>
</dbReference>
<reference evidence="9 10" key="2">
    <citation type="submission" date="2015-03" db="EMBL/GenBank/DDBJ databases">
        <authorList>
            <person name="Chan K.-G."/>
        </authorList>
    </citation>
    <scope>NUCLEOTIDE SEQUENCE [LARGE SCALE GENOMIC DNA]</scope>
    <source>
        <strain evidence="9 10">RB-25</strain>
    </source>
</reference>
<dbReference type="STRING" id="1441930.Z042_03690"/>
<dbReference type="Gene3D" id="2.40.420.20">
    <property type="match status" value="1"/>
</dbReference>
<dbReference type="NCBIfam" id="TIGR01730">
    <property type="entry name" value="RND_mfp"/>
    <property type="match status" value="1"/>
</dbReference>
<dbReference type="Proteomes" id="UP000019030">
    <property type="component" value="Chromosome"/>
</dbReference>
<dbReference type="Pfam" id="PF25975">
    <property type="entry name" value="CzcB_C"/>
    <property type="match status" value="1"/>
</dbReference>
<dbReference type="InterPro" id="IPR058790">
    <property type="entry name" value="BSH_CusB"/>
</dbReference>
<feature type="signal peptide" evidence="3">
    <location>
        <begin position="1"/>
        <end position="24"/>
    </location>
</feature>
<protein>
    <submittedName>
        <fullName evidence="9">Cobalt transporter</fullName>
    </submittedName>
</protein>
<evidence type="ECO:0000259" key="5">
    <source>
        <dbReference type="Pfam" id="PF25869"/>
    </source>
</evidence>
<evidence type="ECO:0000259" key="6">
    <source>
        <dbReference type="Pfam" id="PF25919"/>
    </source>
</evidence>
<comment type="similarity">
    <text evidence="1">Belongs to the membrane fusion protein (MFP) (TC 8.A.1) family.</text>
</comment>
<dbReference type="InterPro" id="IPR045800">
    <property type="entry name" value="HMBD"/>
</dbReference>
<dbReference type="GO" id="GO:0015679">
    <property type="term" value="P:plasma membrane copper ion transport"/>
    <property type="evidence" value="ECO:0007669"/>
    <property type="project" value="TreeGrafter"/>
</dbReference>
<dbReference type="InterPro" id="IPR058791">
    <property type="entry name" value="3HB_CusB"/>
</dbReference>
<dbReference type="Pfam" id="PF25954">
    <property type="entry name" value="Beta-barrel_RND_2"/>
    <property type="match status" value="1"/>
</dbReference>
<dbReference type="Pfam" id="PF11604">
    <property type="entry name" value="CusF_Ec"/>
    <property type="match status" value="1"/>
</dbReference>
<dbReference type="Pfam" id="PF25919">
    <property type="entry name" value="BSH_CusB"/>
    <property type="match status" value="1"/>
</dbReference>
<dbReference type="InterPro" id="IPR051909">
    <property type="entry name" value="MFP_Cation_Efflux"/>
</dbReference>
<dbReference type="PATRIC" id="fig|1441930.4.peg.738"/>
<proteinExistence type="inferred from homology"/>
<dbReference type="SUPFAM" id="SSF111369">
    <property type="entry name" value="HlyD-like secretion proteins"/>
    <property type="match status" value="1"/>
</dbReference>
<dbReference type="Gene3D" id="6.10.140.730">
    <property type="match status" value="1"/>
</dbReference>
<dbReference type="InterPro" id="IPR042230">
    <property type="entry name" value="CusF_sf"/>
</dbReference>
<dbReference type="EMBL" id="CP007044">
    <property type="protein sequence ID" value="AHG18809.1"/>
    <property type="molecule type" value="Genomic_DNA"/>
</dbReference>
<evidence type="ECO:0000313" key="9">
    <source>
        <dbReference type="EMBL" id="AHG18809.1"/>
    </source>
</evidence>
<dbReference type="Gene3D" id="2.40.30.170">
    <property type="match status" value="1"/>
</dbReference>
<feature type="domain" description="CzcB-like C-terminal circularly permuted SH3-like" evidence="8">
    <location>
        <begin position="326"/>
        <end position="386"/>
    </location>
</feature>
<evidence type="ECO:0000259" key="4">
    <source>
        <dbReference type="Pfam" id="PF19335"/>
    </source>
</evidence>
<feature type="domain" description="CusB-like beta-barrel" evidence="7">
    <location>
        <begin position="242"/>
        <end position="319"/>
    </location>
</feature>
<sequence>MKMRFSLALLAALVGGGAAGYWFANQQSAAVKPTNSAAERQVLYWYDPMVPGQRFDKPGKSPFMDMELVPRYADEQEQDGGVTISARQQQNLGVRTETAQLRELDVQLNAYGSVATNERSVQVIAARASGLVEKLYVRASQQQVKKGEALAQLWVPDWNAAQQEYLAIRTLGDSALTAAARQRLELQFMPEAIIRQVERSGKPQTRITVTAPENGFINKLDVREGAQVAATQGLFELASLDPVWVVIDYPQAQAGLLQVGDAVQASSASWPGERFSGEVSELLPNVDPLTRTFKARIVLQNPQQKLKPGMYLQVSLTSNAGAKPVLAIPQEALIGNGDHNRVLVAAGNGHFTPVEVVTGLAQGGWVEIKQGLQAGQQVVTSGQFLIDSEASMRSALPQLAGEAQVKQYQAQAVVEALDGDNITLSHEPVPELKWPAMTMDFTLPKSGLPAGIGIGNQVMIHFSVDENGSHISQILPQAAEHGGHP</sequence>
<dbReference type="InterPro" id="IPR058792">
    <property type="entry name" value="Beta-barrel_RND_2"/>
</dbReference>
<dbReference type="InterPro" id="IPR021647">
    <property type="entry name" value="CusF_Ec"/>
</dbReference>
<dbReference type="eggNOG" id="COG0845">
    <property type="taxonomic scope" value="Bacteria"/>
</dbReference>
<keyword evidence="10" id="KW-1185">Reference proteome</keyword>
<dbReference type="HOGENOM" id="CLU_018816_13_1_6"/>
<dbReference type="Pfam" id="PF25869">
    <property type="entry name" value="3HB_CusB"/>
    <property type="match status" value="1"/>
</dbReference>
<dbReference type="KEGG" id="sfo:Z042_03690"/>
<evidence type="ECO:0000256" key="2">
    <source>
        <dbReference type="ARBA" id="ARBA00022448"/>
    </source>
</evidence>
<organism evidence="9 10">
    <name type="scientific">Chania multitudinisentens RB-25</name>
    <dbReference type="NCBI Taxonomy" id="1441930"/>
    <lineage>
        <taxon>Bacteria</taxon>
        <taxon>Pseudomonadati</taxon>
        <taxon>Pseudomonadota</taxon>
        <taxon>Gammaproteobacteria</taxon>
        <taxon>Enterobacterales</taxon>
        <taxon>Yersiniaceae</taxon>
        <taxon>Chania</taxon>
    </lineage>
</organism>
<dbReference type="GO" id="GO:0022857">
    <property type="term" value="F:transmembrane transporter activity"/>
    <property type="evidence" value="ECO:0007669"/>
    <property type="project" value="InterPro"/>
</dbReference>
<dbReference type="AlphaFoldDB" id="W0L8T2"/>
<dbReference type="InterPro" id="IPR058649">
    <property type="entry name" value="CzcB_C"/>
</dbReference>
<dbReference type="GO" id="GO:0030288">
    <property type="term" value="C:outer membrane-bounded periplasmic space"/>
    <property type="evidence" value="ECO:0007669"/>
    <property type="project" value="TreeGrafter"/>
</dbReference>
<evidence type="ECO:0000256" key="1">
    <source>
        <dbReference type="ARBA" id="ARBA00009477"/>
    </source>
</evidence>
<feature type="chain" id="PRO_5004791909" evidence="3">
    <location>
        <begin position="25"/>
        <end position="485"/>
    </location>
</feature>
<reference evidence="9 10" key="1">
    <citation type="submission" date="2014-01" db="EMBL/GenBank/DDBJ databases">
        <title>Isolation of Serratia multitudinisentens RB-25 from Ex-Landfill site.</title>
        <authorList>
            <person name="Robson E.H.J."/>
        </authorList>
    </citation>
    <scope>NUCLEOTIDE SEQUENCE [LARGE SCALE GENOMIC DNA]</scope>
    <source>
        <strain evidence="9 10">RB-25</strain>
    </source>
</reference>
<evidence type="ECO:0000259" key="7">
    <source>
        <dbReference type="Pfam" id="PF25954"/>
    </source>
</evidence>
<evidence type="ECO:0000259" key="8">
    <source>
        <dbReference type="Pfam" id="PF25975"/>
    </source>
</evidence>
<feature type="domain" description="CusB-like barrel-sandwich hybrid" evidence="6">
    <location>
        <begin position="121"/>
        <end position="237"/>
    </location>
</feature>